<evidence type="ECO:0000256" key="1">
    <source>
        <dbReference type="SAM" id="MobiDB-lite"/>
    </source>
</evidence>
<feature type="compositionally biased region" description="Acidic residues" evidence="1">
    <location>
        <begin position="30"/>
        <end position="41"/>
    </location>
</feature>
<evidence type="ECO:0000313" key="2">
    <source>
        <dbReference type="EMBL" id="KAL0362696.1"/>
    </source>
</evidence>
<dbReference type="AlphaFoldDB" id="A0AAW2Q4I4"/>
<proteinExistence type="predicted"/>
<accession>A0AAW2Q4I4</accession>
<feature type="compositionally biased region" description="Basic and acidic residues" evidence="1">
    <location>
        <begin position="1"/>
        <end position="11"/>
    </location>
</feature>
<comment type="caution">
    <text evidence="2">The sequence shown here is derived from an EMBL/GenBank/DDBJ whole genome shotgun (WGS) entry which is preliminary data.</text>
</comment>
<name>A0AAW2Q4I4_9LAMI</name>
<feature type="region of interest" description="Disordered" evidence="1">
    <location>
        <begin position="285"/>
        <end position="322"/>
    </location>
</feature>
<organism evidence="2">
    <name type="scientific">Sesamum calycinum</name>
    <dbReference type="NCBI Taxonomy" id="2727403"/>
    <lineage>
        <taxon>Eukaryota</taxon>
        <taxon>Viridiplantae</taxon>
        <taxon>Streptophyta</taxon>
        <taxon>Embryophyta</taxon>
        <taxon>Tracheophyta</taxon>
        <taxon>Spermatophyta</taxon>
        <taxon>Magnoliopsida</taxon>
        <taxon>eudicotyledons</taxon>
        <taxon>Gunneridae</taxon>
        <taxon>Pentapetalae</taxon>
        <taxon>asterids</taxon>
        <taxon>lamiids</taxon>
        <taxon>Lamiales</taxon>
        <taxon>Pedaliaceae</taxon>
        <taxon>Sesamum</taxon>
    </lineage>
</organism>
<feature type="region of interest" description="Disordered" evidence="1">
    <location>
        <begin position="1"/>
        <end position="153"/>
    </location>
</feature>
<feature type="compositionally biased region" description="Acidic residues" evidence="1">
    <location>
        <begin position="76"/>
        <end position="97"/>
    </location>
</feature>
<feature type="compositionally biased region" description="Polar residues" evidence="1">
    <location>
        <begin position="308"/>
        <end position="318"/>
    </location>
</feature>
<protein>
    <submittedName>
        <fullName evidence="2">Uncharacterized protein</fullName>
    </submittedName>
</protein>
<dbReference type="EMBL" id="JACGWM010000007">
    <property type="protein sequence ID" value="KAL0362696.1"/>
    <property type="molecule type" value="Genomic_DNA"/>
</dbReference>
<sequence length="343" mass="40732">MGKDRDKHPENENGAAPSKRDHRKSKSSDSEPDPDSDSDSDEQSRKSLGSRKRTKNKKSKRRRRSRDSASYSSSSEYDDDSYDSESESDYSEQSDSEEERRRRRKERRRREEKKERRRREKEKDKKRKRKEEEKKRRKKKDKKKGKDKGKKGAVTSSWGICFWFMLGNVNFGSYWEISALLDCCLDAIVSLPFGSCLWNKRPEFTAWLAEVKKVNMESLANWEEKQLFKDFMEDHNTATFPSKKYYNLDVYYQRKMEKEMKKGFTKVVESERTVFNDEEQRRQELQLERESAEGTTSGRIEAFHAERNGSSNERASSTQRRDGLPVQAWRQRLFRELDPDIAM</sequence>
<reference evidence="2" key="1">
    <citation type="submission" date="2020-06" db="EMBL/GenBank/DDBJ databases">
        <authorList>
            <person name="Li T."/>
            <person name="Hu X."/>
            <person name="Zhang T."/>
            <person name="Song X."/>
            <person name="Zhang H."/>
            <person name="Dai N."/>
            <person name="Sheng W."/>
            <person name="Hou X."/>
            <person name="Wei L."/>
        </authorList>
    </citation>
    <scope>NUCLEOTIDE SEQUENCE</scope>
    <source>
        <strain evidence="2">KEN8</strain>
        <tissue evidence="2">Leaf</tissue>
    </source>
</reference>
<gene>
    <name evidence="2" type="ORF">Scaly_1224800</name>
</gene>
<dbReference type="PANTHER" id="PTHR34689">
    <property type="entry name" value="NUCLEIC ACID-BINDING PROTEIN"/>
    <property type="match status" value="1"/>
</dbReference>
<feature type="compositionally biased region" description="Basic residues" evidence="1">
    <location>
        <begin position="101"/>
        <end position="151"/>
    </location>
</feature>
<feature type="compositionally biased region" description="Basic residues" evidence="1">
    <location>
        <begin position="48"/>
        <end position="65"/>
    </location>
</feature>
<reference evidence="2" key="2">
    <citation type="journal article" date="2024" name="Plant">
        <title>Genomic evolution and insights into agronomic trait innovations of Sesamum species.</title>
        <authorList>
            <person name="Miao H."/>
            <person name="Wang L."/>
            <person name="Qu L."/>
            <person name="Liu H."/>
            <person name="Sun Y."/>
            <person name="Le M."/>
            <person name="Wang Q."/>
            <person name="Wei S."/>
            <person name="Zheng Y."/>
            <person name="Lin W."/>
            <person name="Duan Y."/>
            <person name="Cao H."/>
            <person name="Xiong S."/>
            <person name="Wang X."/>
            <person name="Wei L."/>
            <person name="Li C."/>
            <person name="Ma Q."/>
            <person name="Ju M."/>
            <person name="Zhao R."/>
            <person name="Li G."/>
            <person name="Mu C."/>
            <person name="Tian Q."/>
            <person name="Mei H."/>
            <person name="Zhang T."/>
            <person name="Gao T."/>
            <person name="Zhang H."/>
        </authorList>
    </citation>
    <scope>NUCLEOTIDE SEQUENCE</scope>
    <source>
        <strain evidence="2">KEN8</strain>
    </source>
</reference>
<dbReference type="PANTHER" id="PTHR34689:SF1">
    <property type="entry name" value="NUCLEIC ACID-BINDING PROTEIN"/>
    <property type="match status" value="1"/>
</dbReference>